<dbReference type="SUPFAM" id="SSF48230">
    <property type="entry name" value="Chondroitin AC/alginate lyase"/>
    <property type="match status" value="1"/>
</dbReference>
<feature type="chain" id="PRO_5038918359" evidence="3">
    <location>
        <begin position="24"/>
        <end position="919"/>
    </location>
</feature>
<evidence type="ECO:0000256" key="3">
    <source>
        <dbReference type="SAM" id="SignalP"/>
    </source>
</evidence>
<evidence type="ECO:0000259" key="4">
    <source>
        <dbReference type="PROSITE" id="PS51175"/>
    </source>
</evidence>
<reference evidence="5 6" key="1">
    <citation type="submission" date="2019-06" db="EMBL/GenBank/DDBJ databases">
        <title>Genome sequencing of plant associated microbes to promote plant fitness in Sorghum bicolor and Oryza sativa.</title>
        <authorList>
            <person name="Coleman-Derr D."/>
        </authorList>
    </citation>
    <scope>NUCLEOTIDE SEQUENCE [LARGE SCALE GENOMIC DNA]</scope>
    <source>
        <strain evidence="5 6">KV-663</strain>
    </source>
</reference>
<evidence type="ECO:0000313" key="6">
    <source>
        <dbReference type="Proteomes" id="UP000316747"/>
    </source>
</evidence>
<dbReference type="Gene3D" id="1.50.10.100">
    <property type="entry name" value="Chondroitin AC/alginate lyase"/>
    <property type="match status" value="1"/>
</dbReference>
<comment type="caution">
    <text evidence="5">The sequence shown here is derived from an EMBL/GenBank/DDBJ whole genome shotgun (WGS) entry which is preliminary data.</text>
</comment>
<dbReference type="InterPro" id="IPR008397">
    <property type="entry name" value="Alginate_lyase_dom"/>
</dbReference>
<dbReference type="GO" id="GO:0030246">
    <property type="term" value="F:carbohydrate binding"/>
    <property type="evidence" value="ECO:0007669"/>
    <property type="project" value="InterPro"/>
</dbReference>
<dbReference type="Gene3D" id="2.60.120.260">
    <property type="entry name" value="Galactose-binding domain-like"/>
    <property type="match status" value="2"/>
</dbReference>
<dbReference type="SUPFAM" id="SSF49785">
    <property type="entry name" value="Galactose-binding domain-like"/>
    <property type="match status" value="2"/>
</dbReference>
<dbReference type="PROSITE" id="PS51318">
    <property type="entry name" value="TAT"/>
    <property type="match status" value="1"/>
</dbReference>
<dbReference type="SMART" id="SM00606">
    <property type="entry name" value="CBD_IV"/>
    <property type="match status" value="2"/>
</dbReference>
<dbReference type="GO" id="GO:0042597">
    <property type="term" value="C:periplasmic space"/>
    <property type="evidence" value="ECO:0007669"/>
    <property type="project" value="InterPro"/>
</dbReference>
<keyword evidence="6" id="KW-1185">Reference proteome</keyword>
<dbReference type="InterPro" id="IPR008979">
    <property type="entry name" value="Galactose-bd-like_sf"/>
</dbReference>
<dbReference type="CDD" id="cd04084">
    <property type="entry name" value="CBM6_xylanase-like"/>
    <property type="match status" value="2"/>
</dbReference>
<evidence type="ECO:0000256" key="2">
    <source>
        <dbReference type="ARBA" id="ARBA00023239"/>
    </source>
</evidence>
<keyword evidence="2" id="KW-0456">Lyase</keyword>
<dbReference type="InterPro" id="IPR005084">
    <property type="entry name" value="CBM6"/>
</dbReference>
<dbReference type="AlphaFoldDB" id="A0A543HZL5"/>
<dbReference type="InterPro" id="IPR008929">
    <property type="entry name" value="Chondroitin_lyas"/>
</dbReference>
<keyword evidence="1 3" id="KW-0732">Signal</keyword>
<evidence type="ECO:0000256" key="1">
    <source>
        <dbReference type="ARBA" id="ARBA00022729"/>
    </source>
</evidence>
<feature type="domain" description="CBM6" evidence="4">
    <location>
        <begin position="453"/>
        <end position="588"/>
    </location>
</feature>
<dbReference type="Gene3D" id="2.60.40.10">
    <property type="entry name" value="Immunoglobulins"/>
    <property type="match status" value="1"/>
</dbReference>
<gene>
    <name evidence="5" type="ORF">FBY41_0134</name>
</gene>
<organism evidence="5 6">
    <name type="scientific">Humibacillus xanthopallidus</name>
    <dbReference type="NCBI Taxonomy" id="412689"/>
    <lineage>
        <taxon>Bacteria</taxon>
        <taxon>Bacillati</taxon>
        <taxon>Actinomycetota</taxon>
        <taxon>Actinomycetes</taxon>
        <taxon>Micrococcales</taxon>
        <taxon>Intrasporangiaceae</taxon>
        <taxon>Humibacillus</taxon>
    </lineage>
</organism>
<dbReference type="InterPro" id="IPR006311">
    <property type="entry name" value="TAT_signal"/>
</dbReference>
<dbReference type="PROSITE" id="PS51175">
    <property type="entry name" value="CBM6"/>
    <property type="match status" value="1"/>
</dbReference>
<evidence type="ECO:0000313" key="5">
    <source>
        <dbReference type="EMBL" id="TQM63783.1"/>
    </source>
</evidence>
<proteinExistence type="predicted"/>
<dbReference type="InterPro" id="IPR013783">
    <property type="entry name" value="Ig-like_fold"/>
</dbReference>
<dbReference type="GO" id="GO:0005975">
    <property type="term" value="P:carbohydrate metabolic process"/>
    <property type="evidence" value="ECO:0007669"/>
    <property type="project" value="UniProtKB-ARBA"/>
</dbReference>
<dbReference type="InterPro" id="IPR006584">
    <property type="entry name" value="Cellulose-bd_IV"/>
</dbReference>
<name>A0A543HZL5_9MICO</name>
<feature type="signal peptide" evidence="3">
    <location>
        <begin position="1"/>
        <end position="23"/>
    </location>
</feature>
<dbReference type="Pfam" id="PF05426">
    <property type="entry name" value="Alginate_lyase"/>
    <property type="match status" value="1"/>
</dbReference>
<protein>
    <submittedName>
        <fullName evidence="5">Carbohydrate binding protein with CBM6 domain</fullName>
    </submittedName>
</protein>
<sequence>MHVSLSSRRRLLTTLFTATLAFALVSAGSVDRAQAASSGVDGLVASTVGSSAIVDPDIGRGQGTVISAAGFAHPGIVSSRDELNLMRDMVQKGVEPWRSAYEQVREDPRASSDYRLQGPLAVVEGFNRPIEYTIGTDGFAAHANALEWYVTGNPAYRDKALDIIRQWSAKLTNLTEFIHAAPGVARMASAAEILRYTEGSGWTDADTAAFSHLLRIVASPPPVGVDRDDMFQNQAGYGHIALFAAAVFLDDKALFAKYLNRATVGTNPVPGQDFSLDRQIRDNGQLNEMGRDQPHAHGDLTTLAEIAQTTWIQSREGNLGDLGTDLFAYRNNRLLSGAEFFAKYNLGYDVPWTPHQLNPTTLYKQVSPTTRGEFTGKLSEFNVNSPLKALIYNHYHYELGVADKDMPNLSAMAKQIGSDWNDLLWTPAAAASSGKPAGPPAPNGNYGPDPSFERVAAADWTETSGKNDVRNDPWVDADGSRLIVRDIQQGGWIKYANFDFGDVPRDTFLLRGGASTTVPTQVAVHLDSPTGELIGNATIAPTGWYTIFQTTATRLTRPMTGKHTIVLTFTGSNNVYHWQGAVDWIKVASGSAQLDNVAAAAPAQQGTKPGPDKSVTLPAGASIGWRDLDFDNGAQSFTAKVRTTGPATLELRTGSPDGPAVATYALPDTGGVWLPVQRAQEARAVVGRKDVYLVQTGGADVSLGTVRWTEGVDPYVATPATAVMGTPEGHSTVLGAESALLVQGQSAIALPPVEFKSGAQTLALRYRSAGPVSVTVHSDTMTSDPIAVGVLPASPDGQLRTARLPLMPSPKRAHLLFITVDAPLVLKQVQADPVNAEPPQLTVQVPDLVQAGSEVRIPVSAYDADGNAVKITAETLPPGARLDRNVIVWTPRDSGDQSIVLVGDDGHDVTRKSVSVAVG</sequence>
<dbReference type="Pfam" id="PF03422">
    <property type="entry name" value="CBM_6"/>
    <property type="match status" value="2"/>
</dbReference>
<dbReference type="Proteomes" id="UP000316747">
    <property type="component" value="Unassembled WGS sequence"/>
</dbReference>
<dbReference type="GO" id="GO:0016829">
    <property type="term" value="F:lyase activity"/>
    <property type="evidence" value="ECO:0007669"/>
    <property type="project" value="UniProtKB-KW"/>
</dbReference>
<accession>A0A543HZL5</accession>
<dbReference type="EMBL" id="VFPM01000001">
    <property type="protein sequence ID" value="TQM63783.1"/>
    <property type="molecule type" value="Genomic_DNA"/>
</dbReference>